<comment type="caution">
    <text evidence="2">The sequence shown here is derived from an EMBL/GenBank/DDBJ whole genome shotgun (WGS) entry which is preliminary data.</text>
</comment>
<name>A0A0F8WR09_9ZZZZ</name>
<dbReference type="Pfam" id="PF25145">
    <property type="entry name" value="NfeD1b_N"/>
    <property type="match status" value="1"/>
</dbReference>
<gene>
    <name evidence="2" type="ORF">LCGC14_3037740</name>
</gene>
<dbReference type="InterPro" id="IPR056738">
    <property type="entry name" value="NfeD1b_N"/>
</dbReference>
<protein>
    <recommendedName>
        <fullName evidence="1">NfeD1b N-terminal domain-containing protein</fullName>
    </recommendedName>
</protein>
<proteinExistence type="predicted"/>
<dbReference type="PANTHER" id="PTHR33507:SF4">
    <property type="entry name" value="NODULATION COMPETITIVENESS PROTEIN NFED"/>
    <property type="match status" value="1"/>
</dbReference>
<evidence type="ECO:0000313" key="2">
    <source>
        <dbReference type="EMBL" id="KKK59103.1"/>
    </source>
</evidence>
<dbReference type="InterPro" id="IPR029045">
    <property type="entry name" value="ClpP/crotonase-like_dom_sf"/>
</dbReference>
<sequence length="250" mass="26748">MLSIKIIRIFLVLSLFVVFFAAPAIAEKNEIFIIRVSDAIGPGVADFLKQGIEKASEENAACIIIELDTPGGLVESMRKIVMEIYGSKVPVVVYVSPSGARAASAGVMITMAADIAAMAPGTNIGAAHPVGSGGKEIGKTMSEKITNDMVAYVKGIAKKRGRNEIWAEKAVRDSISATETEALNQKVIDIIASDIDDLIKKINGRLIAGKGKLNLDNATKRILKETFRTKVLKTISNPNIAYILMMLGMA</sequence>
<dbReference type="FunFam" id="3.90.226.10:FF:000089">
    <property type="entry name" value="Membrane-bound serine protease"/>
    <property type="match status" value="1"/>
</dbReference>
<dbReference type="Gene3D" id="3.90.226.10">
    <property type="entry name" value="2-enoyl-CoA Hydratase, Chain A, domain 1"/>
    <property type="match status" value="1"/>
</dbReference>
<dbReference type="AlphaFoldDB" id="A0A0F8WR09"/>
<evidence type="ECO:0000259" key="1">
    <source>
        <dbReference type="Pfam" id="PF25145"/>
    </source>
</evidence>
<accession>A0A0F8WR09</accession>
<feature type="domain" description="NfeD1b N-terminal" evidence="1">
    <location>
        <begin position="31"/>
        <end position="193"/>
    </location>
</feature>
<dbReference type="EMBL" id="LAZR01063643">
    <property type="protein sequence ID" value="KKK59103.1"/>
    <property type="molecule type" value="Genomic_DNA"/>
</dbReference>
<dbReference type="PANTHER" id="PTHR33507">
    <property type="entry name" value="INNER MEMBRANE PROTEIN YBBJ"/>
    <property type="match status" value="1"/>
</dbReference>
<dbReference type="SUPFAM" id="SSF52096">
    <property type="entry name" value="ClpP/crotonase"/>
    <property type="match status" value="1"/>
</dbReference>
<dbReference type="InterPro" id="IPR052165">
    <property type="entry name" value="Membrane_assoc_protease"/>
</dbReference>
<dbReference type="CDD" id="cd07020">
    <property type="entry name" value="Clp_protease_NfeD_1"/>
    <property type="match status" value="1"/>
</dbReference>
<reference evidence="2" key="1">
    <citation type="journal article" date="2015" name="Nature">
        <title>Complex archaea that bridge the gap between prokaryotes and eukaryotes.</title>
        <authorList>
            <person name="Spang A."/>
            <person name="Saw J.H."/>
            <person name="Jorgensen S.L."/>
            <person name="Zaremba-Niedzwiedzka K."/>
            <person name="Martijn J."/>
            <person name="Lind A.E."/>
            <person name="van Eijk R."/>
            <person name="Schleper C."/>
            <person name="Guy L."/>
            <person name="Ettema T.J."/>
        </authorList>
    </citation>
    <scope>NUCLEOTIDE SEQUENCE</scope>
</reference>
<organism evidence="2">
    <name type="scientific">marine sediment metagenome</name>
    <dbReference type="NCBI Taxonomy" id="412755"/>
    <lineage>
        <taxon>unclassified sequences</taxon>
        <taxon>metagenomes</taxon>
        <taxon>ecological metagenomes</taxon>
    </lineage>
</organism>
<feature type="non-terminal residue" evidence="2">
    <location>
        <position position="250"/>
    </location>
</feature>